<dbReference type="Ensembl" id="ENSCSAVT00000014759.1">
    <property type="protein sequence ID" value="ENSCSAVP00000014593.1"/>
    <property type="gene ID" value="ENSCSAVG00000008531.1"/>
</dbReference>
<dbReference type="InParanoid" id="H2ZAH8"/>
<keyword evidence="3" id="KW-1185">Reference proteome</keyword>
<feature type="compositionally biased region" description="Low complexity" evidence="1">
    <location>
        <begin position="174"/>
        <end position="188"/>
    </location>
</feature>
<accession>H2ZAH8</accession>
<dbReference type="Proteomes" id="UP000007875">
    <property type="component" value="Unassembled WGS sequence"/>
</dbReference>
<feature type="compositionally biased region" description="Basic residues" evidence="1">
    <location>
        <begin position="86"/>
        <end position="104"/>
    </location>
</feature>
<dbReference type="PROSITE" id="PS51257">
    <property type="entry name" value="PROKAR_LIPOPROTEIN"/>
    <property type="match status" value="1"/>
</dbReference>
<feature type="compositionally biased region" description="Basic and acidic residues" evidence="1">
    <location>
        <begin position="338"/>
        <end position="347"/>
    </location>
</feature>
<organism evidence="2 3">
    <name type="scientific">Ciona savignyi</name>
    <name type="common">Pacific transparent sea squirt</name>
    <dbReference type="NCBI Taxonomy" id="51511"/>
    <lineage>
        <taxon>Eukaryota</taxon>
        <taxon>Metazoa</taxon>
        <taxon>Chordata</taxon>
        <taxon>Tunicata</taxon>
        <taxon>Ascidiacea</taxon>
        <taxon>Phlebobranchia</taxon>
        <taxon>Cionidae</taxon>
        <taxon>Ciona</taxon>
    </lineage>
</organism>
<feature type="region of interest" description="Disordered" evidence="1">
    <location>
        <begin position="171"/>
        <end position="206"/>
    </location>
</feature>
<sequence>MASRPVITAAIVGSLVCGLLLSVALGCLCKLYTLRAAARNRLRRDRPIAPTPLGRIARELLRREAPPSYNMAVEGMDDETHDSSRRSTRSSRRRNGRRRSRHRNREPTIRRAQPSENRDSTNNNRGDSTEITTAHNEDNTQAVLGAPTSDPFVGGTNILVSLGLTEIQAAVSQATPSTSRAREASTSSRSRKDPEQAGPLPSKKKIAPVRVGAPCDGEMTADIAGCVYPNPPSYHEVVGNTPDQLIQTIAHEDRETLNSSPDDVDDDVSAKPNPRKSRNFWRRPFRGLFRSTHDFQPLLNMDSESLDSVTVVDMVNMGGIDQSVLPSHAPTTSLHAIRPNDRMDLSP</sequence>
<dbReference type="AlphaFoldDB" id="H2ZAH8"/>
<feature type="region of interest" description="Disordered" evidence="1">
    <location>
        <begin position="67"/>
        <end position="151"/>
    </location>
</feature>
<protein>
    <submittedName>
        <fullName evidence="2">Uncharacterized protein</fullName>
    </submittedName>
</protein>
<feature type="compositionally biased region" description="Polar residues" evidence="1">
    <location>
        <begin position="120"/>
        <end position="142"/>
    </location>
</feature>
<dbReference type="eggNOG" id="KOG1215">
    <property type="taxonomic scope" value="Eukaryota"/>
</dbReference>
<dbReference type="GeneTree" id="ENSGT00690000103454"/>
<reference evidence="2" key="3">
    <citation type="submission" date="2025-09" db="UniProtKB">
        <authorList>
            <consortium name="Ensembl"/>
        </authorList>
    </citation>
    <scope>IDENTIFICATION</scope>
</reference>
<feature type="region of interest" description="Disordered" evidence="1">
    <location>
        <begin position="254"/>
        <end position="275"/>
    </location>
</feature>
<proteinExistence type="predicted"/>
<dbReference type="OMA" id="TIAHEDR"/>
<feature type="region of interest" description="Disordered" evidence="1">
    <location>
        <begin position="323"/>
        <end position="347"/>
    </location>
</feature>
<evidence type="ECO:0000256" key="1">
    <source>
        <dbReference type="SAM" id="MobiDB-lite"/>
    </source>
</evidence>
<evidence type="ECO:0000313" key="2">
    <source>
        <dbReference type="Ensembl" id="ENSCSAVP00000014593.1"/>
    </source>
</evidence>
<reference evidence="2" key="2">
    <citation type="submission" date="2025-08" db="UniProtKB">
        <authorList>
            <consortium name="Ensembl"/>
        </authorList>
    </citation>
    <scope>IDENTIFICATION</scope>
</reference>
<evidence type="ECO:0000313" key="3">
    <source>
        <dbReference type="Proteomes" id="UP000007875"/>
    </source>
</evidence>
<reference evidence="3" key="1">
    <citation type="submission" date="2003-08" db="EMBL/GenBank/DDBJ databases">
        <authorList>
            <person name="Birren B."/>
            <person name="Nusbaum C."/>
            <person name="Abebe A."/>
            <person name="Abouelleil A."/>
            <person name="Adekoya E."/>
            <person name="Ait-zahra M."/>
            <person name="Allen N."/>
            <person name="Allen T."/>
            <person name="An P."/>
            <person name="Anderson M."/>
            <person name="Anderson S."/>
            <person name="Arachchi H."/>
            <person name="Armbruster J."/>
            <person name="Bachantsang P."/>
            <person name="Baldwin J."/>
            <person name="Barry A."/>
            <person name="Bayul T."/>
            <person name="Blitshsteyn B."/>
            <person name="Bloom T."/>
            <person name="Blye J."/>
            <person name="Boguslavskiy L."/>
            <person name="Borowsky M."/>
            <person name="Boukhgalter B."/>
            <person name="Brunache A."/>
            <person name="Butler J."/>
            <person name="Calixte N."/>
            <person name="Calvo S."/>
            <person name="Camarata J."/>
            <person name="Campo K."/>
            <person name="Chang J."/>
            <person name="Cheshatsang Y."/>
            <person name="Citroen M."/>
            <person name="Collymore A."/>
            <person name="Considine T."/>
            <person name="Cook A."/>
            <person name="Cooke P."/>
            <person name="Corum B."/>
            <person name="Cuomo C."/>
            <person name="David R."/>
            <person name="Dawoe T."/>
            <person name="Degray S."/>
            <person name="Dodge S."/>
            <person name="Dooley K."/>
            <person name="Dorje P."/>
            <person name="Dorjee K."/>
            <person name="Dorris L."/>
            <person name="Duffey N."/>
            <person name="Dupes A."/>
            <person name="Elkins T."/>
            <person name="Engels R."/>
            <person name="Erickson J."/>
            <person name="Farina A."/>
            <person name="Faro S."/>
            <person name="Ferreira P."/>
            <person name="Fischer H."/>
            <person name="Fitzgerald M."/>
            <person name="Foley K."/>
            <person name="Gage D."/>
            <person name="Galagan J."/>
            <person name="Gearin G."/>
            <person name="Gnerre S."/>
            <person name="Gnirke A."/>
            <person name="Goyette A."/>
            <person name="Graham J."/>
            <person name="Grandbois E."/>
            <person name="Gyaltsen K."/>
            <person name="Hafez N."/>
            <person name="Hagopian D."/>
            <person name="Hagos B."/>
            <person name="Hall J."/>
            <person name="Hatcher B."/>
            <person name="Heller A."/>
            <person name="Higgins H."/>
            <person name="Honan T."/>
            <person name="Horn A."/>
            <person name="Houde N."/>
            <person name="Hughes L."/>
            <person name="Hulme W."/>
            <person name="Husby E."/>
            <person name="Iliev I."/>
            <person name="Jaffe D."/>
            <person name="Jones C."/>
            <person name="Kamal M."/>
            <person name="Kamat A."/>
            <person name="Kamvysselis M."/>
            <person name="Karlsson E."/>
            <person name="Kells C."/>
            <person name="Kieu A."/>
            <person name="Kisner P."/>
            <person name="Kodira C."/>
            <person name="Kulbokas E."/>
            <person name="Labutti K."/>
            <person name="Lama D."/>
            <person name="Landers T."/>
            <person name="Leger J."/>
            <person name="Levine S."/>
            <person name="Lewis D."/>
            <person name="Lewis T."/>
            <person name="Lindblad-toh K."/>
            <person name="Liu X."/>
            <person name="Lokyitsang T."/>
            <person name="Lokyitsang Y."/>
            <person name="Lucien O."/>
            <person name="Lui A."/>
            <person name="Ma L.J."/>
            <person name="Mabbitt R."/>
            <person name="Macdonald J."/>
            <person name="Maclean C."/>
            <person name="Major J."/>
            <person name="Manning J."/>
            <person name="Marabella R."/>
            <person name="Maru K."/>
            <person name="Matthews C."/>
            <person name="Mauceli E."/>
            <person name="Mccarthy M."/>
            <person name="Mcdonough S."/>
            <person name="Mcghee T."/>
            <person name="Meldrim J."/>
            <person name="Meneus L."/>
            <person name="Mesirov J."/>
            <person name="Mihalev A."/>
            <person name="Mihova T."/>
            <person name="Mikkelsen T."/>
            <person name="Mlenga V."/>
            <person name="Moru K."/>
            <person name="Mozes J."/>
            <person name="Mulrain L."/>
            <person name="Munson G."/>
            <person name="Naylor J."/>
            <person name="Newes C."/>
            <person name="Nguyen C."/>
            <person name="Nguyen N."/>
            <person name="Nguyen T."/>
            <person name="Nicol R."/>
            <person name="Nielsen C."/>
            <person name="Nizzari M."/>
            <person name="Norbu C."/>
            <person name="Norbu N."/>
            <person name="O'donnell P."/>
            <person name="Okoawo O."/>
            <person name="O'leary S."/>
            <person name="Omotosho B."/>
            <person name="O'neill K."/>
            <person name="Osman S."/>
            <person name="Parker S."/>
            <person name="Perrin D."/>
            <person name="Phunkhang P."/>
            <person name="Piqani B."/>
            <person name="Purcell S."/>
            <person name="Rachupka T."/>
            <person name="Ramasamy U."/>
            <person name="Rameau R."/>
            <person name="Ray V."/>
            <person name="Raymond C."/>
            <person name="Retta R."/>
            <person name="Richardson S."/>
            <person name="Rise C."/>
            <person name="Rodriguez J."/>
            <person name="Rogers J."/>
            <person name="Rogov P."/>
            <person name="Rutman M."/>
            <person name="Schupbach R."/>
            <person name="Seaman C."/>
            <person name="Settipalli S."/>
            <person name="Sharpe T."/>
            <person name="Sheridan J."/>
            <person name="Sherpa N."/>
            <person name="Shi J."/>
            <person name="Smirnov S."/>
            <person name="Smith C."/>
            <person name="Sougnez C."/>
            <person name="Spencer B."/>
            <person name="Stalker J."/>
            <person name="Stange-thomann N."/>
            <person name="Stavropoulos S."/>
            <person name="Stetson K."/>
            <person name="Stone C."/>
            <person name="Stone S."/>
            <person name="Stubbs M."/>
            <person name="Talamas J."/>
            <person name="Tchuinga P."/>
            <person name="Tenzing P."/>
            <person name="Tesfaye S."/>
            <person name="Theodore J."/>
            <person name="Thoulutsang Y."/>
            <person name="Topham K."/>
            <person name="Towey S."/>
            <person name="Tsamla T."/>
            <person name="Tsomo N."/>
            <person name="Vallee D."/>
            <person name="Vassiliev H."/>
            <person name="Venkataraman V."/>
            <person name="Vinson J."/>
            <person name="Vo A."/>
            <person name="Wade C."/>
            <person name="Wang S."/>
            <person name="Wangchuk T."/>
            <person name="Wangdi T."/>
            <person name="Whittaker C."/>
            <person name="Wilkinson J."/>
            <person name="Wu Y."/>
            <person name="Wyman D."/>
            <person name="Yadav S."/>
            <person name="Yang S."/>
            <person name="Yang X."/>
            <person name="Yeager S."/>
            <person name="Yee E."/>
            <person name="Young G."/>
            <person name="Zainoun J."/>
            <person name="Zembeck L."/>
            <person name="Zimmer A."/>
            <person name="Zody M."/>
            <person name="Lander E."/>
        </authorList>
    </citation>
    <scope>NUCLEOTIDE SEQUENCE [LARGE SCALE GENOMIC DNA]</scope>
</reference>
<dbReference type="STRING" id="51511.ENSCSAVP00000014593"/>
<name>H2ZAH8_CIOSA</name>